<keyword evidence="8" id="KW-0378">Hydrolase</keyword>
<dbReference type="OMA" id="VSLWRIF"/>
<reference evidence="8 9" key="1">
    <citation type="journal article" date="2018" name="BMC Genomics">
        <title>Genomic comparison of Trypanosoma conorhini and Trypanosoma rangeli to Trypanosoma cruzi strains of high and low virulence.</title>
        <authorList>
            <person name="Bradwell K.R."/>
            <person name="Koparde V.N."/>
            <person name="Matveyev A.V."/>
            <person name="Serrano M.G."/>
            <person name="Alves J.M."/>
            <person name="Parikh H."/>
            <person name="Huang B."/>
            <person name="Lee V."/>
            <person name="Espinosa-Alvarez O."/>
            <person name="Ortiz P.A."/>
            <person name="Costa-Martins A.G."/>
            <person name="Teixeira M.M."/>
            <person name="Buck G.A."/>
        </authorList>
    </citation>
    <scope>NUCLEOTIDE SEQUENCE [LARGE SCALE GENOMIC DNA]</scope>
    <source>
        <strain evidence="8 9">AM80</strain>
    </source>
</reference>
<dbReference type="GO" id="GO:0016020">
    <property type="term" value="C:membrane"/>
    <property type="evidence" value="ECO:0007669"/>
    <property type="project" value="UniProtKB-SubCell"/>
</dbReference>
<feature type="transmembrane region" description="Helical" evidence="6">
    <location>
        <begin position="12"/>
        <end position="33"/>
    </location>
</feature>
<evidence type="ECO:0000256" key="3">
    <source>
        <dbReference type="ARBA" id="ARBA00022692"/>
    </source>
</evidence>
<gene>
    <name evidence="8" type="ORF">TraAM80_10203</name>
</gene>
<comment type="subcellular location">
    <subcellularLocation>
        <location evidence="1">Membrane</location>
        <topology evidence="1">Multi-pass membrane protein</topology>
    </subcellularLocation>
</comment>
<dbReference type="SUPFAM" id="SSF48317">
    <property type="entry name" value="Acid phosphatase/Vanadium-dependent haloperoxidase"/>
    <property type="match status" value="1"/>
</dbReference>
<feature type="transmembrane region" description="Helical" evidence="6">
    <location>
        <begin position="281"/>
        <end position="302"/>
    </location>
</feature>
<feature type="transmembrane region" description="Helical" evidence="6">
    <location>
        <begin position="161"/>
        <end position="183"/>
    </location>
</feature>
<dbReference type="GO" id="GO:0008195">
    <property type="term" value="F:phosphatidate phosphatase activity"/>
    <property type="evidence" value="ECO:0007669"/>
    <property type="project" value="UniProtKB-EC"/>
</dbReference>
<name>A0A422MQK2_TRYRA</name>
<dbReference type="GeneID" id="40334136"/>
<dbReference type="PANTHER" id="PTHR10165">
    <property type="entry name" value="LIPID PHOSPHATE PHOSPHATASE"/>
    <property type="match status" value="1"/>
</dbReference>
<dbReference type="Gene3D" id="1.20.144.10">
    <property type="entry name" value="Phosphatidic acid phosphatase type 2/haloperoxidase"/>
    <property type="match status" value="1"/>
</dbReference>
<dbReference type="VEuPathDB" id="TriTrypDB:TRSC58_05456"/>
<accession>A0A422MQK2</accession>
<feature type="transmembrane region" description="Helical" evidence="6">
    <location>
        <begin position="250"/>
        <end position="269"/>
    </location>
</feature>
<keyword evidence="5 6" id="KW-0472">Membrane</keyword>
<keyword evidence="4 6" id="KW-1133">Transmembrane helix</keyword>
<dbReference type="OrthoDB" id="8907274at2759"/>
<organism evidence="8 9">
    <name type="scientific">Trypanosoma rangeli</name>
    <dbReference type="NCBI Taxonomy" id="5698"/>
    <lineage>
        <taxon>Eukaryota</taxon>
        <taxon>Discoba</taxon>
        <taxon>Euglenozoa</taxon>
        <taxon>Kinetoplastea</taxon>
        <taxon>Metakinetoplastina</taxon>
        <taxon>Trypanosomatida</taxon>
        <taxon>Trypanosomatidae</taxon>
        <taxon>Trypanosoma</taxon>
        <taxon>Herpetosoma</taxon>
    </lineage>
</organism>
<dbReference type="PANTHER" id="PTHR10165:SF35">
    <property type="entry name" value="RE23632P"/>
    <property type="match status" value="1"/>
</dbReference>
<keyword evidence="3 6" id="KW-0812">Transmembrane</keyword>
<protein>
    <submittedName>
        <fullName evidence="8">Phosphatidic acid phosphatase</fullName>
        <ecNumber evidence="8">3.1.3.4</ecNumber>
    </submittedName>
</protein>
<dbReference type="EMBL" id="MKGL01000853">
    <property type="protein sequence ID" value="RNE95473.1"/>
    <property type="molecule type" value="Genomic_DNA"/>
</dbReference>
<feature type="transmembrane region" description="Helical" evidence="6">
    <location>
        <begin position="226"/>
        <end position="244"/>
    </location>
</feature>
<comment type="caution">
    <text evidence="8">The sequence shown here is derived from an EMBL/GenBank/DDBJ whole genome shotgun (WGS) entry which is preliminary data.</text>
</comment>
<evidence type="ECO:0000259" key="7">
    <source>
        <dbReference type="SMART" id="SM00014"/>
    </source>
</evidence>
<dbReference type="Proteomes" id="UP000283634">
    <property type="component" value="Unassembled WGS sequence"/>
</dbReference>
<evidence type="ECO:0000256" key="2">
    <source>
        <dbReference type="ARBA" id="ARBA00008816"/>
    </source>
</evidence>
<dbReference type="GO" id="GO:0046839">
    <property type="term" value="P:phospholipid dephosphorylation"/>
    <property type="evidence" value="ECO:0007669"/>
    <property type="project" value="TreeGrafter"/>
</dbReference>
<evidence type="ECO:0000313" key="8">
    <source>
        <dbReference type="EMBL" id="RNE95473.1"/>
    </source>
</evidence>
<dbReference type="SMART" id="SM00014">
    <property type="entry name" value="acidPPc"/>
    <property type="match status" value="1"/>
</dbReference>
<evidence type="ECO:0000256" key="1">
    <source>
        <dbReference type="ARBA" id="ARBA00004141"/>
    </source>
</evidence>
<dbReference type="AlphaFoldDB" id="A0A422MQK2"/>
<dbReference type="CDD" id="cd03390">
    <property type="entry name" value="PAP2_containing_1_like"/>
    <property type="match status" value="1"/>
</dbReference>
<evidence type="ECO:0000256" key="4">
    <source>
        <dbReference type="ARBA" id="ARBA00022989"/>
    </source>
</evidence>
<keyword evidence="9" id="KW-1185">Reference proteome</keyword>
<sequence>MASFETFSNVLTTFRIVDYLLCAILALTGMIIARNVRPHCRPFSWNDTTIAYDYAGNEAYPSWSLIFIAILPVVVYATVEFIRALLWRAGTTLSADMAPLDAELNPVTVDVAGQEGTTVRRLRVENVNSGVPGASEGEEGREGTLGAGTRWSLFTEKLNHWVLAQAFAVCLCLCIVDVTKVYAGRLRPDFLARLLRAGYNKESEGVDWCYVALGGRKSFPSGHSGVAFASVVTLVLYCLGQLQAFHFASLWRTVMSLLLLILPIAVAVSRTRDNRHHFSDILAGSVIGTCCALFSVTLLFRLSGRTGFFLPRRLDYALKR</sequence>
<feature type="domain" description="Phosphatidic acid phosphatase type 2/haloperoxidase" evidence="7">
    <location>
        <begin position="161"/>
        <end position="296"/>
    </location>
</feature>
<comment type="similarity">
    <text evidence="2">Belongs to the PA-phosphatase related phosphoesterase family.</text>
</comment>
<evidence type="ECO:0000313" key="9">
    <source>
        <dbReference type="Proteomes" id="UP000283634"/>
    </source>
</evidence>
<dbReference type="RefSeq" id="XP_029233282.1">
    <property type="nucleotide sequence ID" value="XM_029386841.1"/>
</dbReference>
<dbReference type="InterPro" id="IPR036938">
    <property type="entry name" value="PAP2/HPO_sf"/>
</dbReference>
<evidence type="ECO:0000256" key="5">
    <source>
        <dbReference type="ARBA" id="ARBA00023136"/>
    </source>
</evidence>
<proteinExistence type="inferred from homology"/>
<dbReference type="GO" id="GO:0006644">
    <property type="term" value="P:phospholipid metabolic process"/>
    <property type="evidence" value="ECO:0007669"/>
    <property type="project" value="InterPro"/>
</dbReference>
<evidence type="ECO:0000256" key="6">
    <source>
        <dbReference type="SAM" id="Phobius"/>
    </source>
</evidence>
<dbReference type="InterPro" id="IPR000326">
    <property type="entry name" value="PAP2/HPO"/>
</dbReference>
<dbReference type="Pfam" id="PF01569">
    <property type="entry name" value="PAP2"/>
    <property type="match status" value="1"/>
</dbReference>
<dbReference type="InterPro" id="IPR043216">
    <property type="entry name" value="PAP-like"/>
</dbReference>
<feature type="transmembrane region" description="Helical" evidence="6">
    <location>
        <begin position="65"/>
        <end position="86"/>
    </location>
</feature>
<dbReference type="EC" id="3.1.3.4" evidence="8"/>